<organism evidence="1 2">
    <name type="scientific">Flavobacterium piscis</name>
    <dbReference type="NCBI Taxonomy" id="1114874"/>
    <lineage>
        <taxon>Bacteria</taxon>
        <taxon>Pseudomonadati</taxon>
        <taxon>Bacteroidota</taxon>
        <taxon>Flavobacteriia</taxon>
        <taxon>Flavobacteriales</taxon>
        <taxon>Flavobacteriaceae</taxon>
        <taxon>Flavobacterium</taxon>
    </lineage>
</organism>
<evidence type="ECO:0000313" key="2">
    <source>
        <dbReference type="Proteomes" id="UP001269081"/>
    </source>
</evidence>
<comment type="caution">
    <text evidence="1">The sequence shown here is derived from an EMBL/GenBank/DDBJ whole genome shotgun (WGS) entry which is preliminary data.</text>
</comment>
<sequence>MKKILLTFLFCTTYSFSQTENVNFDYFGNPIKVSLQRKDSGGFSATIVNSDSGDAKVINLSEDVTISTFTDNVYAQIKSITPKFKFKLSSDIQIELANSTLTYDDVISVLKPDKYKKILRSKFNYNADTTLEKYLSDITDTGKPLFNPADNYIIKKNTVGDVKKLQLMYPESGSLDITTEDNLLTSLSTTSNLAFNQKYILNDADYKKMVPSPIDLNSKNRTLLQELFLKISGQDDYKLINNLLINNIIYAVKVKSETDKKLFILKVCKPDMTCLLAPQMMYGIEWEKFKRDFTAFMSSPLPTGFAENGTIPEYELHLIYNECAALNNDAMIASKIKPFQDKIESLTKEIENLAPKFSGILSVNKSIPVYASSDYKTPVADKLFTIEYATIHFFNNKGKHILVVGSYNNQKFKIENYYHSVRLAAFNESHEYIPISRADNRGEGYYLNFNDIFDYEASDNNFGSAVRNSDYRVEPGKSVKIEERKLADYFTAVIFSDFLGLNSENANALIQAEGRVKIPLWISNKSFVSMISAISADVNASIYNGFDENSRSITPLNAPNGVASSELTMLRINNFDYVKNNNLNAGINLDIFNFEMQRLSTDLNLGYGLRYYRAGIKYNINEPTGDIQKKYQLNALSHEIYANFEIRPQVNFGGDLNIGLNWINARGSVKDIPIEYNVDDNQDDRTVIRVQLNLYSKINPEKSNDGIYARVGGFYHLGAKDFYPQIMVGYATNLSSFVNVFKKK</sequence>
<protein>
    <recommendedName>
        <fullName evidence="3">TonB-dependent receptor</fullName>
    </recommendedName>
</protein>
<evidence type="ECO:0000313" key="1">
    <source>
        <dbReference type="EMBL" id="MDR7211808.1"/>
    </source>
</evidence>
<proteinExistence type="predicted"/>
<accession>A0ABU1YC38</accession>
<keyword evidence="2" id="KW-1185">Reference proteome</keyword>
<name>A0ABU1YC38_9FLAO</name>
<dbReference type="Proteomes" id="UP001269081">
    <property type="component" value="Unassembled WGS sequence"/>
</dbReference>
<evidence type="ECO:0008006" key="3">
    <source>
        <dbReference type="Google" id="ProtNLM"/>
    </source>
</evidence>
<reference evidence="1 2" key="1">
    <citation type="submission" date="2023-07" db="EMBL/GenBank/DDBJ databases">
        <title>Sorghum-associated microbial communities from plants grown in Nebraska, USA.</title>
        <authorList>
            <person name="Schachtman D."/>
        </authorList>
    </citation>
    <scope>NUCLEOTIDE SEQUENCE [LARGE SCALE GENOMIC DNA]</scope>
    <source>
        <strain evidence="1 2">4129</strain>
    </source>
</reference>
<dbReference type="RefSeq" id="WP_310283179.1">
    <property type="nucleotide sequence ID" value="NZ_JAVDWQ010000015.1"/>
</dbReference>
<dbReference type="EMBL" id="JAVDWQ010000015">
    <property type="protein sequence ID" value="MDR7211808.1"/>
    <property type="molecule type" value="Genomic_DNA"/>
</dbReference>
<gene>
    <name evidence="1" type="ORF">J2W48_003765</name>
</gene>